<dbReference type="InterPro" id="IPR035984">
    <property type="entry name" value="Acyl-CoA-binding_sf"/>
</dbReference>
<dbReference type="InterPro" id="IPR036770">
    <property type="entry name" value="Ankyrin_rpt-contain_sf"/>
</dbReference>
<feature type="region of interest" description="Disordered" evidence="3">
    <location>
        <begin position="122"/>
        <end position="154"/>
    </location>
</feature>
<reference evidence="5" key="1">
    <citation type="submission" date="2019-03" db="EMBL/GenBank/DDBJ databases">
        <title>Improved annotation for the trematode Fasciola hepatica.</title>
        <authorList>
            <person name="Choi Y.-J."/>
            <person name="Martin J."/>
            <person name="Mitreva M."/>
        </authorList>
    </citation>
    <scope>NUCLEOTIDE SEQUENCE [LARGE SCALE GENOMIC DNA]</scope>
</reference>
<feature type="repeat" description="ANK" evidence="2">
    <location>
        <begin position="838"/>
        <end position="870"/>
    </location>
</feature>
<dbReference type="PROSITE" id="PS50088">
    <property type="entry name" value="ANK_REPEAT"/>
    <property type="match status" value="2"/>
</dbReference>
<organism evidence="5 6">
    <name type="scientific">Fasciola hepatica</name>
    <name type="common">Liver fluke</name>
    <dbReference type="NCBI Taxonomy" id="6192"/>
    <lineage>
        <taxon>Eukaryota</taxon>
        <taxon>Metazoa</taxon>
        <taxon>Spiralia</taxon>
        <taxon>Lophotrochozoa</taxon>
        <taxon>Platyhelminthes</taxon>
        <taxon>Trematoda</taxon>
        <taxon>Digenea</taxon>
        <taxon>Plagiorchiida</taxon>
        <taxon>Echinostomata</taxon>
        <taxon>Echinostomatoidea</taxon>
        <taxon>Fasciolidae</taxon>
        <taxon>Fasciola</taxon>
    </lineage>
</organism>
<dbReference type="Pfam" id="PF12796">
    <property type="entry name" value="Ank_2"/>
    <property type="match status" value="1"/>
</dbReference>
<dbReference type="SUPFAM" id="SSF47027">
    <property type="entry name" value="Acyl-CoA binding protein"/>
    <property type="match status" value="1"/>
</dbReference>
<dbReference type="GO" id="GO:0019432">
    <property type="term" value="P:triglyceride biosynthetic process"/>
    <property type="evidence" value="ECO:0007669"/>
    <property type="project" value="TreeGrafter"/>
</dbReference>
<dbReference type="SUPFAM" id="SSF48403">
    <property type="entry name" value="Ankyrin repeat"/>
    <property type="match status" value="1"/>
</dbReference>
<evidence type="ECO:0000259" key="4">
    <source>
        <dbReference type="PROSITE" id="PS51228"/>
    </source>
</evidence>
<dbReference type="GO" id="GO:0003713">
    <property type="term" value="F:transcription coactivator activity"/>
    <property type="evidence" value="ECO:0007669"/>
    <property type="project" value="TreeGrafter"/>
</dbReference>
<dbReference type="GO" id="GO:0005634">
    <property type="term" value="C:nucleus"/>
    <property type="evidence" value="ECO:0007669"/>
    <property type="project" value="TreeGrafter"/>
</dbReference>
<name>A0A4E0S2U5_FASHE</name>
<dbReference type="GO" id="GO:0008195">
    <property type="term" value="F:phosphatidate phosphatase activity"/>
    <property type="evidence" value="ECO:0007669"/>
    <property type="project" value="TreeGrafter"/>
</dbReference>
<dbReference type="InterPro" id="IPR031703">
    <property type="entry name" value="Lipin_mid"/>
</dbReference>
<dbReference type="Gene3D" id="1.25.40.20">
    <property type="entry name" value="Ankyrin repeat-containing domain"/>
    <property type="match status" value="1"/>
</dbReference>
<evidence type="ECO:0000313" key="5">
    <source>
        <dbReference type="EMBL" id="THD28042.1"/>
    </source>
</evidence>
<dbReference type="GO" id="GO:0045944">
    <property type="term" value="P:positive regulation of transcription by RNA polymerase II"/>
    <property type="evidence" value="ECO:0007669"/>
    <property type="project" value="TreeGrafter"/>
</dbReference>
<proteinExistence type="predicted"/>
<comment type="caution">
    <text evidence="5">The sequence shown here is derived from an EMBL/GenBank/DDBJ whole genome shotgun (WGS) entry which is preliminary data.</text>
</comment>
<dbReference type="InterPro" id="IPR002110">
    <property type="entry name" value="Ankyrin_rpt"/>
</dbReference>
<feature type="repeat" description="ANK" evidence="2">
    <location>
        <begin position="805"/>
        <end position="837"/>
    </location>
</feature>
<dbReference type="Pfam" id="PF08235">
    <property type="entry name" value="LNS2"/>
    <property type="match status" value="1"/>
</dbReference>
<dbReference type="SMART" id="SM00775">
    <property type="entry name" value="LNS2"/>
    <property type="match status" value="1"/>
</dbReference>
<protein>
    <recommendedName>
        <fullName evidence="1">Acyl-CoA-binding domain-containing protein 6</fullName>
    </recommendedName>
</protein>
<evidence type="ECO:0000256" key="1">
    <source>
        <dbReference type="ARBA" id="ARBA00018419"/>
    </source>
</evidence>
<evidence type="ECO:0000256" key="3">
    <source>
        <dbReference type="SAM" id="MobiDB-lite"/>
    </source>
</evidence>
<evidence type="ECO:0000256" key="2">
    <source>
        <dbReference type="PROSITE-ProRule" id="PRU00023"/>
    </source>
</evidence>
<evidence type="ECO:0000313" key="6">
    <source>
        <dbReference type="Proteomes" id="UP000230066"/>
    </source>
</evidence>
<dbReference type="Pfam" id="PF16876">
    <property type="entry name" value="Lipin_mid"/>
    <property type="match status" value="1"/>
</dbReference>
<dbReference type="GO" id="GO:0009062">
    <property type="term" value="P:fatty acid catabolic process"/>
    <property type="evidence" value="ECO:0007669"/>
    <property type="project" value="TreeGrafter"/>
</dbReference>
<dbReference type="Pfam" id="PF00887">
    <property type="entry name" value="ACBP"/>
    <property type="match status" value="1"/>
</dbReference>
<dbReference type="PROSITE" id="PS51228">
    <property type="entry name" value="ACB_2"/>
    <property type="match status" value="1"/>
</dbReference>
<dbReference type="InterPro" id="IPR014352">
    <property type="entry name" value="FERM/acyl-CoA-bd_prot_sf"/>
</dbReference>
<dbReference type="PRINTS" id="PR00689">
    <property type="entry name" value="ACOABINDINGP"/>
</dbReference>
<dbReference type="InterPro" id="IPR026058">
    <property type="entry name" value="LIPIN"/>
</dbReference>
<feature type="domain" description="ACB" evidence="4">
    <location>
        <begin position="658"/>
        <end position="743"/>
    </location>
</feature>
<dbReference type="InterPro" id="IPR013209">
    <property type="entry name" value="LNS2"/>
</dbReference>
<gene>
    <name evidence="5" type="ORF">D915_001127</name>
</gene>
<keyword evidence="2" id="KW-0040">ANK repeat</keyword>
<dbReference type="PANTHER" id="PTHR12181">
    <property type="entry name" value="LIPIN"/>
    <property type="match status" value="1"/>
</dbReference>
<dbReference type="GO" id="GO:0000062">
    <property type="term" value="F:fatty-acyl-CoA binding"/>
    <property type="evidence" value="ECO:0007669"/>
    <property type="project" value="InterPro"/>
</dbReference>
<dbReference type="InterPro" id="IPR036412">
    <property type="entry name" value="HAD-like_sf"/>
</dbReference>
<dbReference type="SMART" id="SM00248">
    <property type="entry name" value="ANK"/>
    <property type="match status" value="3"/>
</dbReference>
<dbReference type="EMBL" id="JXXN02000251">
    <property type="protein sequence ID" value="THD28042.1"/>
    <property type="molecule type" value="Genomic_DNA"/>
</dbReference>
<feature type="compositionally biased region" description="Polar residues" evidence="3">
    <location>
        <begin position="358"/>
        <end position="371"/>
    </location>
</feature>
<accession>A0A4E0S2U5</accession>
<feature type="compositionally biased region" description="Polar residues" evidence="3">
    <location>
        <begin position="125"/>
        <end position="144"/>
    </location>
</feature>
<dbReference type="InterPro" id="IPR031315">
    <property type="entry name" value="LNS2/PITP"/>
</dbReference>
<dbReference type="GO" id="GO:0032869">
    <property type="term" value="P:cellular response to insulin stimulus"/>
    <property type="evidence" value="ECO:0007669"/>
    <property type="project" value="TreeGrafter"/>
</dbReference>
<feature type="region of interest" description="Disordered" evidence="3">
    <location>
        <begin position="21"/>
        <end position="71"/>
    </location>
</feature>
<dbReference type="Gene3D" id="1.20.80.10">
    <property type="match status" value="1"/>
</dbReference>
<dbReference type="SUPFAM" id="SSF56784">
    <property type="entry name" value="HAD-like"/>
    <property type="match status" value="1"/>
</dbReference>
<keyword evidence="6" id="KW-1185">Reference proteome</keyword>
<feature type="region of interest" description="Disordered" evidence="3">
    <location>
        <begin position="358"/>
        <end position="386"/>
    </location>
</feature>
<dbReference type="PANTHER" id="PTHR12181:SF12">
    <property type="entry name" value="PHOSPHATIDATE PHOSPHATASE"/>
    <property type="match status" value="1"/>
</dbReference>
<sequence>MRLGPAGDAYFVDSDACSSDDENYSTVESHAGAGVKWPGSVTRRRRRKVRRDSAMSEPDASTLLEDLENDDAIRSDSEQLDIPDHRTSLVNHFGSDGFLIDSLNSINESLDWPYGGLRHRRSEQQSHTFSQSGLASEIGSTSTPKFGENNNKKVVKSSPLKNGEVYLEDLVTSEVDPTVKEVYIYPPIHPGNVPISGTENYSHRSAEANFVDAGYRSDGEHSPRSLSPIYPTIYGLKLSLCGCSSNVSEEKFVENLVSFEDFIKDPESVLTNPNLTVQLNDKYLSWALAAPSIVSILAFQTELPHRTVRQLENVHMSKKQTRKTSWFSWGSRRVEVEENEEVKAAEIVVPEVTKEQTPVISVSEASDPNSETETKEEVKTHSSLKGNRLSSSDIMKLGLKKGRNDVEFRVTTKYQGTCICSASIFVWHWSDQVVISDVDGTITRSDLLGHLLPLLGHDWTHDGVARLYSQISSNGYRFIYLSARALGQAGITRSYLRQVVQGDFRLPEGPVLLSPNSLLHALHQEVIEKKPENFKIKCLRDVTALFPETCHPLYAGFGNKNNDVFAYEQAGIERCRIFTVNPRGELRNEYHSVRNTSYKELHDSVEFIFPFIVDESRIQSPVSNAAQPPDSRPESFKAVDKMFRRSSVGVSSVDMSTGEDNFQQATEYLPRIADKLEPDVLLYFYARFKQATVGPCNIPKPGFLDFNGRKKWQAWKDVESMSSDQARAEYVSKLQEVDSSWDPKVSKGPKGTVYVSRMLILDPEPNEENSDDQQPIFTAVKNGDLEHVKSIIEETPGAVFLRDTELMTPLHWAADRGLDDIASLLLAHSADINAQDKQKQTPMHYACCCGHLKLARLLYKSGADVSITDQDGQNPIELLEEHQKETLLN</sequence>
<dbReference type="AlphaFoldDB" id="A0A4E0S2U5"/>
<dbReference type="Proteomes" id="UP000230066">
    <property type="component" value="Unassembled WGS sequence"/>
</dbReference>
<dbReference type="InterPro" id="IPR000582">
    <property type="entry name" value="Acyl-CoA-binding_protein"/>
</dbReference>
<dbReference type="PROSITE" id="PS50297">
    <property type="entry name" value="ANK_REP_REGION"/>
    <property type="match status" value="2"/>
</dbReference>